<reference evidence="5 6" key="1">
    <citation type="submission" date="2024-05" db="EMBL/GenBank/DDBJ databases">
        <authorList>
            <person name="Liu Q."/>
            <person name="Xin Y.-H."/>
        </authorList>
    </citation>
    <scope>NUCLEOTIDE SEQUENCE [LARGE SCALE GENOMIC DNA]</scope>
    <source>
        <strain evidence="5 6">CGMCC 1.10181</strain>
    </source>
</reference>
<proteinExistence type="inferred from homology"/>
<evidence type="ECO:0000259" key="4">
    <source>
        <dbReference type="Pfam" id="PF13354"/>
    </source>
</evidence>
<dbReference type="SUPFAM" id="SSF56601">
    <property type="entry name" value="beta-lactamase/transpeptidase-like"/>
    <property type="match status" value="1"/>
</dbReference>
<keyword evidence="5" id="KW-0378">Hydrolase</keyword>
<dbReference type="PANTHER" id="PTHR35333:SF3">
    <property type="entry name" value="BETA-LACTAMASE-TYPE TRANSPEPTIDASE FOLD CONTAINING PROTEIN"/>
    <property type="match status" value="1"/>
</dbReference>
<dbReference type="Pfam" id="PF13354">
    <property type="entry name" value="Beta-lactamase2"/>
    <property type="match status" value="1"/>
</dbReference>
<organism evidence="5 6">
    <name type="scientific">Sphingomonas oligophenolica</name>
    <dbReference type="NCBI Taxonomy" id="301154"/>
    <lineage>
        <taxon>Bacteria</taxon>
        <taxon>Pseudomonadati</taxon>
        <taxon>Pseudomonadota</taxon>
        <taxon>Alphaproteobacteria</taxon>
        <taxon>Sphingomonadales</taxon>
        <taxon>Sphingomonadaceae</taxon>
        <taxon>Sphingomonas</taxon>
    </lineage>
</organism>
<evidence type="ECO:0000256" key="1">
    <source>
        <dbReference type="ARBA" id="ARBA00001526"/>
    </source>
</evidence>
<keyword evidence="6" id="KW-1185">Reference proteome</keyword>
<dbReference type="EC" id="3.5.2.6" evidence="3"/>
<dbReference type="PRINTS" id="PR00118">
    <property type="entry name" value="BLACTAMASEA"/>
</dbReference>
<feature type="domain" description="Beta-lactamase class A catalytic" evidence="4">
    <location>
        <begin position="92"/>
        <end position="350"/>
    </location>
</feature>
<evidence type="ECO:0000256" key="2">
    <source>
        <dbReference type="ARBA" id="ARBA00009009"/>
    </source>
</evidence>
<accession>A0ABU9Y925</accession>
<comment type="similarity">
    <text evidence="2">Belongs to the class-A beta-lactamase family.</text>
</comment>
<dbReference type="EMBL" id="JBDIME010000026">
    <property type="protein sequence ID" value="MEN2792309.1"/>
    <property type="molecule type" value="Genomic_DNA"/>
</dbReference>
<dbReference type="InterPro" id="IPR000871">
    <property type="entry name" value="Beta-lactam_class-A"/>
</dbReference>
<comment type="caution">
    <text evidence="5">The sequence shown here is derived from an EMBL/GenBank/DDBJ whole genome shotgun (WGS) entry which is preliminary data.</text>
</comment>
<evidence type="ECO:0000313" key="5">
    <source>
        <dbReference type="EMBL" id="MEN2792309.1"/>
    </source>
</evidence>
<evidence type="ECO:0000256" key="3">
    <source>
        <dbReference type="ARBA" id="ARBA00012865"/>
    </source>
</evidence>
<evidence type="ECO:0000313" key="6">
    <source>
        <dbReference type="Proteomes" id="UP001419910"/>
    </source>
</evidence>
<comment type="catalytic activity">
    <reaction evidence="1">
        <text>a beta-lactam + H2O = a substituted beta-amino acid</text>
        <dbReference type="Rhea" id="RHEA:20401"/>
        <dbReference type="ChEBI" id="CHEBI:15377"/>
        <dbReference type="ChEBI" id="CHEBI:35627"/>
        <dbReference type="ChEBI" id="CHEBI:140347"/>
        <dbReference type="EC" id="3.5.2.6"/>
    </reaction>
</comment>
<dbReference type="InterPro" id="IPR012338">
    <property type="entry name" value="Beta-lactam/transpept-like"/>
</dbReference>
<name>A0ABU9Y925_9SPHN</name>
<dbReference type="Proteomes" id="UP001419910">
    <property type="component" value="Unassembled WGS sequence"/>
</dbReference>
<protein>
    <recommendedName>
        <fullName evidence="3">beta-lactamase</fullName>
        <ecNumber evidence="3">3.5.2.6</ecNumber>
    </recommendedName>
</protein>
<gene>
    <name evidence="5" type="ORF">ABC974_21940</name>
</gene>
<dbReference type="PANTHER" id="PTHR35333">
    <property type="entry name" value="BETA-LACTAMASE"/>
    <property type="match status" value="1"/>
</dbReference>
<dbReference type="GO" id="GO:0016787">
    <property type="term" value="F:hydrolase activity"/>
    <property type="evidence" value="ECO:0007669"/>
    <property type="project" value="UniProtKB-KW"/>
</dbReference>
<sequence>MGLYLVTQILPFHLPKPAAAILLAAALCACGHDTRTHIAIGAPAAPRPIPMPSPAYSVVIPVPAPTPRPIRAPEALVSNISMLTRNFNGRVGIAVRSIDQGWTVDSNGDIRLPQQSVSKLWVAMTVLDYRDSGRLRLEDPVVLTKDDFTLFHQPVAALIKGDGYHTTIGELLHRALTMSDNTCNDRLLRYVGGPAAVRDFIRRKGLGDIRFGPGEKLLQSATAGLEWKPEFAFGNAFTRARARLPQTARIQAFERYVADPPDGAAPEAIAGALAKLKRGELLSKDSTDLLIGTMESSKTGKQRMHGAVPAGWSFGHKTGTGQDLGSRTAGYNDVGLLMAPDGHSYAIAVMIGDTPKSIPERQALMQGVVMAVVASNNGGQSLASAGRSTAPER</sequence>
<dbReference type="InterPro" id="IPR045155">
    <property type="entry name" value="Beta-lactam_cat"/>
</dbReference>
<dbReference type="Gene3D" id="3.40.710.10">
    <property type="entry name" value="DD-peptidase/beta-lactamase superfamily"/>
    <property type="match status" value="1"/>
</dbReference>
<dbReference type="RefSeq" id="WP_343892985.1">
    <property type="nucleotide sequence ID" value="NZ_BAAAEH010000067.1"/>
</dbReference>